<evidence type="ECO:0000256" key="4">
    <source>
        <dbReference type="ARBA" id="ARBA00022692"/>
    </source>
</evidence>
<dbReference type="Pfam" id="PF12911">
    <property type="entry name" value="OppC_N"/>
    <property type="match status" value="1"/>
</dbReference>
<keyword evidence="6 7" id="KW-0472">Membrane</keyword>
<evidence type="ECO:0000256" key="5">
    <source>
        <dbReference type="ARBA" id="ARBA00022989"/>
    </source>
</evidence>
<dbReference type="SUPFAM" id="SSF161098">
    <property type="entry name" value="MetI-like"/>
    <property type="match status" value="1"/>
</dbReference>
<dbReference type="Proteomes" id="UP001519271">
    <property type="component" value="Unassembled WGS sequence"/>
</dbReference>
<evidence type="ECO:0000256" key="7">
    <source>
        <dbReference type="RuleBase" id="RU363032"/>
    </source>
</evidence>
<accession>A0ABS4G5S2</accession>
<comment type="caution">
    <text evidence="9">The sequence shown here is derived from an EMBL/GenBank/DDBJ whole genome shotgun (WGS) entry which is preliminary data.</text>
</comment>
<dbReference type="InterPro" id="IPR025966">
    <property type="entry name" value="OppC_N"/>
</dbReference>
<name>A0ABS4G5S2_9CLOT</name>
<feature type="domain" description="ABC transmembrane type-1" evidence="8">
    <location>
        <begin position="101"/>
        <end position="292"/>
    </location>
</feature>
<proteinExistence type="inferred from homology"/>
<keyword evidence="10" id="KW-1185">Reference proteome</keyword>
<gene>
    <name evidence="9" type="ORF">J2Z34_002377</name>
</gene>
<feature type="transmembrane region" description="Helical" evidence="7">
    <location>
        <begin position="40"/>
        <end position="61"/>
    </location>
</feature>
<evidence type="ECO:0000259" key="8">
    <source>
        <dbReference type="PROSITE" id="PS50928"/>
    </source>
</evidence>
<evidence type="ECO:0000256" key="6">
    <source>
        <dbReference type="ARBA" id="ARBA00023136"/>
    </source>
</evidence>
<dbReference type="PANTHER" id="PTHR43386">
    <property type="entry name" value="OLIGOPEPTIDE TRANSPORT SYSTEM PERMEASE PROTEIN APPC"/>
    <property type="match status" value="1"/>
</dbReference>
<evidence type="ECO:0000256" key="1">
    <source>
        <dbReference type="ARBA" id="ARBA00004651"/>
    </source>
</evidence>
<keyword evidence="5 7" id="KW-1133">Transmembrane helix</keyword>
<dbReference type="CDD" id="cd06261">
    <property type="entry name" value="TM_PBP2"/>
    <property type="match status" value="1"/>
</dbReference>
<reference evidence="9 10" key="1">
    <citation type="submission" date="2021-03" db="EMBL/GenBank/DDBJ databases">
        <title>Genomic Encyclopedia of Type Strains, Phase IV (KMG-IV): sequencing the most valuable type-strain genomes for metagenomic binning, comparative biology and taxonomic classification.</title>
        <authorList>
            <person name="Goeker M."/>
        </authorList>
    </citation>
    <scope>NUCLEOTIDE SEQUENCE [LARGE SCALE GENOMIC DNA]</scope>
    <source>
        <strain evidence="9 10">DSM 6139</strain>
    </source>
</reference>
<comment type="similarity">
    <text evidence="7">Belongs to the binding-protein-dependent transport system permease family.</text>
</comment>
<dbReference type="RefSeq" id="WP_209460062.1">
    <property type="nucleotide sequence ID" value="NZ_JAGGKC010000020.1"/>
</dbReference>
<evidence type="ECO:0000256" key="2">
    <source>
        <dbReference type="ARBA" id="ARBA00022448"/>
    </source>
</evidence>
<dbReference type="InterPro" id="IPR000515">
    <property type="entry name" value="MetI-like"/>
</dbReference>
<organism evidence="9 10">
    <name type="scientific">Youngiibacter multivorans</name>
    <dbReference type="NCBI Taxonomy" id="937251"/>
    <lineage>
        <taxon>Bacteria</taxon>
        <taxon>Bacillati</taxon>
        <taxon>Bacillota</taxon>
        <taxon>Clostridia</taxon>
        <taxon>Eubacteriales</taxon>
        <taxon>Clostridiaceae</taxon>
        <taxon>Youngiibacter</taxon>
    </lineage>
</organism>
<dbReference type="PANTHER" id="PTHR43386:SF1">
    <property type="entry name" value="D,D-DIPEPTIDE TRANSPORT SYSTEM PERMEASE PROTEIN DDPC-RELATED"/>
    <property type="match status" value="1"/>
</dbReference>
<comment type="subcellular location">
    <subcellularLocation>
        <location evidence="1 7">Cell membrane</location>
        <topology evidence="1 7">Multi-pass membrane protein</topology>
    </subcellularLocation>
</comment>
<dbReference type="Pfam" id="PF00528">
    <property type="entry name" value="BPD_transp_1"/>
    <property type="match status" value="1"/>
</dbReference>
<dbReference type="InterPro" id="IPR050366">
    <property type="entry name" value="BP-dependent_transpt_permease"/>
</dbReference>
<evidence type="ECO:0000313" key="10">
    <source>
        <dbReference type="Proteomes" id="UP001519271"/>
    </source>
</evidence>
<keyword evidence="4 7" id="KW-0812">Transmembrane</keyword>
<dbReference type="EMBL" id="JAGGKC010000020">
    <property type="protein sequence ID" value="MBP1919881.1"/>
    <property type="molecule type" value="Genomic_DNA"/>
</dbReference>
<dbReference type="Gene3D" id="1.10.3720.10">
    <property type="entry name" value="MetI-like"/>
    <property type="match status" value="1"/>
</dbReference>
<dbReference type="InterPro" id="IPR035906">
    <property type="entry name" value="MetI-like_sf"/>
</dbReference>
<feature type="transmembrane region" description="Helical" evidence="7">
    <location>
        <begin position="166"/>
        <end position="183"/>
    </location>
</feature>
<keyword evidence="2 7" id="KW-0813">Transport</keyword>
<feature type="transmembrane region" description="Helical" evidence="7">
    <location>
        <begin position="140"/>
        <end position="160"/>
    </location>
</feature>
<protein>
    <submittedName>
        <fullName evidence="9">Peptide/nickel transport system permease protein</fullName>
    </submittedName>
</protein>
<keyword evidence="3" id="KW-1003">Cell membrane</keyword>
<feature type="transmembrane region" description="Helical" evidence="7">
    <location>
        <begin position="103"/>
        <end position="128"/>
    </location>
</feature>
<feature type="transmembrane region" description="Helical" evidence="7">
    <location>
        <begin position="271"/>
        <end position="291"/>
    </location>
</feature>
<sequence length="305" mass="33275">MAVNKRLNKKFDKIRAMEEAGQSGGKTMNRSLRKLLKNKLALLGMVIFAVIILASILAPLLTSYDPLGVDMQSVLQPPSAEHILGTDKIGRDIFSRVLYGGRISILVGLGSALGAATIGVLLGAYAGYKGGVIDRTILRISEIFMSFPQIVLVLLLVTILGQSLRNLLIIFIATGWGSVYRMTRARMLSIREEEYVQALKAFGLSDVIVCYKHMLPNAIGPILVNITLSTAMFILEEASLSFLGLGVPLEIATWGNILNAAQDQTVLLRNWWIWLPVGLIISLFVMSVNFMGDGLRDSADPTQQG</sequence>
<evidence type="ECO:0000313" key="9">
    <source>
        <dbReference type="EMBL" id="MBP1919881.1"/>
    </source>
</evidence>
<dbReference type="PROSITE" id="PS50928">
    <property type="entry name" value="ABC_TM1"/>
    <property type="match status" value="1"/>
</dbReference>
<evidence type="ECO:0000256" key="3">
    <source>
        <dbReference type="ARBA" id="ARBA00022475"/>
    </source>
</evidence>